<evidence type="ECO:0008006" key="3">
    <source>
        <dbReference type="Google" id="ProtNLM"/>
    </source>
</evidence>
<dbReference type="RefSeq" id="WP_236100091.1">
    <property type="nucleotide sequence ID" value="NZ_JAKGUD010000015.1"/>
</dbReference>
<evidence type="ECO:0000313" key="2">
    <source>
        <dbReference type="Proteomes" id="UP001200430"/>
    </source>
</evidence>
<evidence type="ECO:0000313" key="1">
    <source>
        <dbReference type="EMBL" id="MCF4143389.1"/>
    </source>
</evidence>
<keyword evidence="2" id="KW-1185">Reference proteome</keyword>
<dbReference type="EMBL" id="JAKGUD010000015">
    <property type="protein sequence ID" value="MCF4143389.1"/>
    <property type="molecule type" value="Genomic_DNA"/>
</dbReference>
<name>A0ABS9EQC7_9BACT</name>
<comment type="caution">
    <text evidence="1">The sequence shown here is derived from an EMBL/GenBank/DDBJ whole genome shotgun (WGS) entry which is preliminary data.</text>
</comment>
<proteinExistence type="predicted"/>
<sequence>MEKLVVAVIVAFAGWILFRRFRSLVKGGGCGCSGCSGCKTSSSCNGCDIRIDPGEDDREKPQE</sequence>
<organism evidence="1 2">
    <name type="scientific">Dethiosulfovibrio marinus</name>
    <dbReference type="NCBI Taxonomy" id="133532"/>
    <lineage>
        <taxon>Bacteria</taxon>
        <taxon>Thermotogati</taxon>
        <taxon>Synergistota</taxon>
        <taxon>Synergistia</taxon>
        <taxon>Synergistales</taxon>
        <taxon>Dethiosulfovibrionaceae</taxon>
        <taxon>Dethiosulfovibrio</taxon>
    </lineage>
</organism>
<protein>
    <recommendedName>
        <fullName evidence="3">FeoB-associated Cys-rich membrane protein</fullName>
    </recommendedName>
</protein>
<reference evidence="1 2" key="1">
    <citation type="submission" date="2022-01" db="EMBL/GenBank/DDBJ databases">
        <title>Dethiosulfovibrio faecalis sp. nov., a novel proteolytic, non-sulfur-reducing bacterium isolated from a marine aquaculture solid waste bioreactor.</title>
        <authorList>
            <person name="Grabowski S."/>
            <person name="Apolinario E."/>
            <person name="Schneider N."/>
            <person name="Marshall C.W."/>
            <person name="Sowers K.R."/>
        </authorList>
    </citation>
    <scope>NUCLEOTIDE SEQUENCE [LARGE SCALE GENOMIC DNA]</scope>
    <source>
        <strain evidence="1 2">DSM 12537</strain>
    </source>
</reference>
<dbReference type="Proteomes" id="UP001200430">
    <property type="component" value="Unassembled WGS sequence"/>
</dbReference>
<accession>A0ABS9EQC7</accession>
<gene>
    <name evidence="1" type="ORF">L2W38_11260</name>
</gene>